<dbReference type="PROSITE" id="PS51375">
    <property type="entry name" value="PPR"/>
    <property type="match status" value="1"/>
</dbReference>
<feature type="region of interest" description="Disordered" evidence="3">
    <location>
        <begin position="1352"/>
        <end position="1433"/>
    </location>
</feature>
<dbReference type="GO" id="GO:0005085">
    <property type="term" value="F:guanyl-nucleotide exchange factor activity"/>
    <property type="evidence" value="ECO:0007669"/>
    <property type="project" value="UniProtKB-KW"/>
</dbReference>
<dbReference type="PROSITE" id="PS50211">
    <property type="entry name" value="DENN"/>
    <property type="match status" value="1"/>
</dbReference>
<dbReference type="Pfam" id="PF02141">
    <property type="entry name" value="DENN"/>
    <property type="match status" value="1"/>
</dbReference>
<feature type="region of interest" description="Disordered" evidence="3">
    <location>
        <begin position="927"/>
        <end position="964"/>
    </location>
</feature>
<evidence type="ECO:0000256" key="3">
    <source>
        <dbReference type="SAM" id="MobiDB-lite"/>
    </source>
</evidence>
<dbReference type="SMART" id="SM00800">
    <property type="entry name" value="uDENN"/>
    <property type="match status" value="1"/>
</dbReference>
<dbReference type="Gene3D" id="3.40.50.11500">
    <property type="match status" value="1"/>
</dbReference>
<feature type="non-terminal residue" evidence="6">
    <location>
        <position position="1828"/>
    </location>
</feature>
<dbReference type="InterPro" id="IPR002885">
    <property type="entry name" value="PPR_rpt"/>
</dbReference>
<feature type="compositionally biased region" description="Basic and acidic residues" evidence="3">
    <location>
        <begin position="1352"/>
        <end position="1361"/>
    </location>
</feature>
<dbReference type="GO" id="GO:0031410">
    <property type="term" value="C:cytoplasmic vesicle"/>
    <property type="evidence" value="ECO:0007669"/>
    <property type="project" value="TreeGrafter"/>
</dbReference>
<dbReference type="InterPro" id="IPR043153">
    <property type="entry name" value="DENN_C"/>
</dbReference>
<evidence type="ECO:0000259" key="4">
    <source>
        <dbReference type="PROSITE" id="PS50211"/>
    </source>
</evidence>
<dbReference type="PROSITE" id="PS51498">
    <property type="entry name" value="MABP"/>
    <property type="match status" value="1"/>
</dbReference>
<proteinExistence type="predicted"/>
<dbReference type="Gene3D" id="6.10.140.1000">
    <property type="match status" value="1"/>
</dbReference>
<feature type="compositionally biased region" description="Polar residues" evidence="3">
    <location>
        <begin position="1303"/>
        <end position="1315"/>
    </location>
</feature>
<dbReference type="Pfam" id="PF03456">
    <property type="entry name" value="uDENN"/>
    <property type="match status" value="1"/>
</dbReference>
<evidence type="ECO:0000259" key="5">
    <source>
        <dbReference type="PROSITE" id="PS51498"/>
    </source>
</evidence>
<dbReference type="InterPro" id="IPR037516">
    <property type="entry name" value="Tripartite_DENN"/>
</dbReference>
<feature type="compositionally biased region" description="Basic and acidic residues" evidence="3">
    <location>
        <begin position="1170"/>
        <end position="1179"/>
    </location>
</feature>
<dbReference type="InterPro" id="IPR051696">
    <property type="entry name" value="DENN_Domain_GEFs"/>
</dbReference>
<reference evidence="6" key="1">
    <citation type="journal article" date="2018" name="PLoS Negl. Trop. Dis.">
        <title>Sialome diversity of ticks revealed by RNAseq of single tick salivary glands.</title>
        <authorList>
            <person name="Perner J."/>
            <person name="Kropackova S."/>
            <person name="Kopacek P."/>
            <person name="Ribeiro J.M."/>
        </authorList>
    </citation>
    <scope>NUCLEOTIDE SEQUENCE</scope>
    <source>
        <strain evidence="6">Siblings of single egg batch collected in Ceske Budejovice</strain>
        <tissue evidence="6">Salivary glands</tissue>
    </source>
</reference>
<evidence type="ECO:0000256" key="1">
    <source>
        <dbReference type="ARBA" id="ARBA00022658"/>
    </source>
</evidence>
<evidence type="ECO:0000313" key="6">
    <source>
        <dbReference type="EMBL" id="JAR93694.1"/>
    </source>
</evidence>
<feature type="compositionally biased region" description="Pro residues" evidence="3">
    <location>
        <begin position="1365"/>
        <end position="1382"/>
    </location>
</feature>
<dbReference type="Gene3D" id="1.25.40.10">
    <property type="entry name" value="Tetratricopeptide repeat domain"/>
    <property type="match status" value="1"/>
</dbReference>
<feature type="compositionally biased region" description="Low complexity" evidence="3">
    <location>
        <begin position="1223"/>
        <end position="1250"/>
    </location>
</feature>
<dbReference type="InterPro" id="IPR005113">
    <property type="entry name" value="uDENN_dom"/>
</dbReference>
<protein>
    <submittedName>
        <fullName evidence="6">Putative calmodulin-binding protein crag</fullName>
    </submittedName>
</protein>
<feature type="compositionally biased region" description="Polar residues" evidence="3">
    <location>
        <begin position="1191"/>
        <end position="1201"/>
    </location>
</feature>
<organism evidence="6">
    <name type="scientific">Ixodes ricinus</name>
    <name type="common">Common tick</name>
    <name type="synonym">Acarus ricinus</name>
    <dbReference type="NCBI Taxonomy" id="34613"/>
    <lineage>
        <taxon>Eukaryota</taxon>
        <taxon>Metazoa</taxon>
        <taxon>Ecdysozoa</taxon>
        <taxon>Arthropoda</taxon>
        <taxon>Chelicerata</taxon>
        <taxon>Arachnida</taxon>
        <taxon>Acari</taxon>
        <taxon>Parasitiformes</taxon>
        <taxon>Ixodida</taxon>
        <taxon>Ixodoidea</taxon>
        <taxon>Ixodidae</taxon>
        <taxon>Ixodinae</taxon>
        <taxon>Ixodes</taxon>
    </lineage>
</organism>
<dbReference type="InterPro" id="IPR011990">
    <property type="entry name" value="TPR-like_helical_dom_sf"/>
</dbReference>
<dbReference type="SMART" id="SM00801">
    <property type="entry name" value="dDENN"/>
    <property type="match status" value="1"/>
</dbReference>
<dbReference type="PANTHER" id="PTHR12296:SF30">
    <property type="entry name" value="DENN DOMAIN-CONTAINING PROTEIN CRAG"/>
    <property type="match status" value="1"/>
</dbReference>
<dbReference type="InterPro" id="IPR005112">
    <property type="entry name" value="dDENN_dom"/>
</dbReference>
<feature type="compositionally biased region" description="Basic and acidic residues" evidence="3">
    <location>
        <begin position="1121"/>
        <end position="1136"/>
    </location>
</feature>
<dbReference type="Gene3D" id="2.100.10.50">
    <property type="match status" value="1"/>
</dbReference>
<feature type="region of interest" description="Disordered" evidence="3">
    <location>
        <begin position="1639"/>
        <end position="1751"/>
    </location>
</feature>
<keyword evidence="1" id="KW-0344">Guanine-nucleotide releasing factor</keyword>
<feature type="domain" description="MABP" evidence="5">
    <location>
        <begin position="38"/>
        <end position="194"/>
    </location>
</feature>
<feature type="compositionally biased region" description="Polar residues" evidence="3">
    <location>
        <begin position="1640"/>
        <end position="1651"/>
    </location>
</feature>
<accession>A0A147BSE4</accession>
<dbReference type="SMART" id="SM00799">
    <property type="entry name" value="DENN"/>
    <property type="match status" value="1"/>
</dbReference>
<feature type="region of interest" description="Disordered" evidence="3">
    <location>
        <begin position="892"/>
        <end position="914"/>
    </location>
</feature>
<dbReference type="GO" id="GO:0032483">
    <property type="term" value="P:regulation of Rab protein signal transduction"/>
    <property type="evidence" value="ECO:0007669"/>
    <property type="project" value="TreeGrafter"/>
</dbReference>
<feature type="compositionally biased region" description="Polar residues" evidence="3">
    <location>
        <begin position="1420"/>
        <end position="1433"/>
    </location>
</feature>
<dbReference type="PANTHER" id="PTHR12296">
    <property type="entry name" value="DENN DOMAIN-CONTAINING PROTEIN 4"/>
    <property type="match status" value="1"/>
</dbReference>
<feature type="compositionally biased region" description="Polar residues" evidence="3">
    <location>
        <begin position="1324"/>
        <end position="1337"/>
    </location>
</feature>
<feature type="region of interest" description="Disordered" evidence="3">
    <location>
        <begin position="1303"/>
        <end position="1338"/>
    </location>
</feature>
<feature type="region of interest" description="Disordered" evidence="3">
    <location>
        <begin position="1102"/>
        <end position="1259"/>
    </location>
</feature>
<dbReference type="InterPro" id="IPR001194">
    <property type="entry name" value="cDENN_dom"/>
</dbReference>
<name>A0A147BSE4_IXORI</name>
<feature type="region of interest" description="Disordered" evidence="3">
    <location>
        <begin position="1771"/>
        <end position="1800"/>
    </location>
</feature>
<sequence length="1828" mass="199259">MEEKRVADYFVVAGLPENPRFLEEDFSAVQSPRAADTLLPVTDLAVIIRSQGETPPAGYECLETTPLGFPADLNHGSLRSPSIYLCYRRGRDKPPLVDIGVLYENKQRIMADSEVLKKTPYGRPANVNNSGSRTFLTYRRAAENAPCNQLVVTDLCLILANKGETPPHAFCKIDRNLNKGMVGSDVFLCYKKSMNRPDLICYEPGILDRFPRENYASFALPEQIALFCLPMGATVELWPRKALQPRPTFSTFVLTLDSAEKLYGASITFYERIPEELLTPSQREKLTGEDGPLSEDQVVCANKSICILSHWPFFRTFEKFLRFLYRLSFNKTSVVSVERYISHFMLDIPFPSVQRPRIWIQLEDEHVSLSQLEDTPLPLSGASFKELLKTLGPDNCLCVLLLALTEQKMLFHSLRPDVLTSVAEAVVALMFPFHWQCPYIPLCPLGLSDVLSAPLPFIVGVDSRYFDMYDPPQEVACVDLDTNTIFINEEKSFLNLKLLPKKAVRTLRNNLQTLYEKVCVYENNVANVAAAQKAIPGDIGPFDREIVLHKKERRLELEIQEAFLRFMAGILKDFRAYLKPITTAPKPGVTDPNSLFDLQGFLKSRDKNYHRFYSMMMHTQMFTRFIEERSFVSDKDVSLAFFDECSERVDASGESSEHLLLEVAGSAHSHEHTVFISAPESTQPPSEKQQAAAVASAASVAFGGFGSLNPALYHRQPATSLLSVPSEGAPTASPIARRTKQEVKSALRAARMQAENPVQWAKCLAGTTYSVWFLHLPAYSKTFSSKVKSLRLADEVLHRMQFLRLPAPDEVCYRILMLLCGQYSQPALAVKVLFDMKKHGIQPNAITYGYYNKAVLECDWPTGESARWAKLRNVVQAVSQFKQGLVRRQRTSVASSRTSLEDSSARPSLDHSGLLPADLLPDLLTGRTAADDHSSSGGQSDAGYGSTNQEEHAKSSSQSSESYAVEGSQEFAGPLFQAKEPTASHQRQRRSGVVQSLRFDELDFSESDRFRNRVNSVVRSSAGVFGSGSSFSDTLVPSAGVLITSEAMRQADEFLRRNGGTGVGALRCLHMRRRHRSANDHAAGCTINNGSSCRGAAEAREGSARSFGRSLNPVADGLGPTRERRESLTRAPEESRLTPLVEAASPCERSAADASLSGSHENDLLGSSFKQREAVDKPEPSLLDDDLGSETEASPQTTPQFPNSPPDTPRGSETSSSPPAPPRSKQSTPPRRSTPPSRSSTSQHRASSGSPANLVRTIEQSREFLSSTLSPLRDAWQQIDFSGAAASFSSSLGLKARKFSLGSKMTSTVTRSSTFHGGREKANSARSSPARSTSQMESLAEQLKFAFADHASGADDSRENTVKPSPAPATSPPVAPPSPLPEGAPRGLSRSSTLPYSPRRRYTPSPVGAAPLSKEAPASMTPTLGQSPQSSTFALPRLSAKHSEYLVDSLRLAATSMASKLTEIKQSLSTSNTPTRGSSYSLPRGFDQLLLEDDDQGSNMSLESSRRQSMDLLLGRGEDLLGDDLDSLLTGDSVPLHPVGSAPAFVSPATRNFDSLEAVSERPASATKLALEVWLTSCSQCNTCKSLLYDEEIMDGWSADDSNLNTKCYFCNDTLVPLLTVSIKDYRLEEESCGSALLSPAQSSDSLQSAPTLVRPTQLGRASAHRESLEVAEEASPGTPSGQQEALRRNSRPGSVDSGNETFLLFEESPDAADVTRPPESCTETPLGSPKRADNGFLSVSGADSIPRTLSEPMDIPFATASSSATEDLISLDGPPSSELAATSSGSNGGPADMADERSRRVTVGDRPLGLQSPQLLGVGGDLLAGGL</sequence>
<dbReference type="EMBL" id="GEGO01001710">
    <property type="protein sequence ID" value="JAR93694.1"/>
    <property type="molecule type" value="Transcribed_RNA"/>
</dbReference>
<dbReference type="Pfam" id="PF03455">
    <property type="entry name" value="dDENN"/>
    <property type="match status" value="1"/>
</dbReference>
<dbReference type="InterPro" id="IPR023341">
    <property type="entry name" value="MABP"/>
</dbReference>
<feature type="domain" description="UDENN" evidence="4">
    <location>
        <begin position="186"/>
        <end position="638"/>
    </location>
</feature>
<evidence type="ECO:0000256" key="2">
    <source>
        <dbReference type="PROSITE-ProRule" id="PRU00708"/>
    </source>
</evidence>
<feature type="repeat" description="PPR" evidence="2">
    <location>
        <begin position="809"/>
        <end position="843"/>
    </location>
</feature>